<dbReference type="GO" id="GO:0005524">
    <property type="term" value="F:ATP binding"/>
    <property type="evidence" value="ECO:0007669"/>
    <property type="project" value="UniProtKB-KW"/>
</dbReference>
<evidence type="ECO:0000313" key="4">
    <source>
        <dbReference type="EMBL" id="KAH0451239.1"/>
    </source>
</evidence>
<gene>
    <name evidence="4" type="ORF">IEQ34_018538</name>
</gene>
<dbReference type="EMBL" id="JAGFBR010000017">
    <property type="protein sequence ID" value="KAH0451239.1"/>
    <property type="molecule type" value="Genomic_DNA"/>
</dbReference>
<reference evidence="4 5" key="1">
    <citation type="journal article" date="2021" name="Hortic Res">
        <title>Chromosome-scale assembly of the Dendrobium chrysotoxum genome enhances the understanding of orchid evolution.</title>
        <authorList>
            <person name="Zhang Y."/>
            <person name="Zhang G.Q."/>
            <person name="Zhang D."/>
            <person name="Liu X.D."/>
            <person name="Xu X.Y."/>
            <person name="Sun W.H."/>
            <person name="Yu X."/>
            <person name="Zhu X."/>
            <person name="Wang Z.W."/>
            <person name="Zhao X."/>
            <person name="Zhong W.Y."/>
            <person name="Chen H."/>
            <person name="Yin W.L."/>
            <person name="Huang T."/>
            <person name="Niu S.C."/>
            <person name="Liu Z.J."/>
        </authorList>
    </citation>
    <scope>NUCLEOTIDE SEQUENCE [LARGE SCALE GENOMIC DNA]</scope>
    <source>
        <strain evidence="4">Lindl</strain>
    </source>
</reference>
<keyword evidence="1" id="KW-0547">Nucleotide-binding</keyword>
<evidence type="ECO:0000256" key="3">
    <source>
        <dbReference type="SAM" id="MobiDB-lite"/>
    </source>
</evidence>
<dbReference type="Pfam" id="PF10609">
    <property type="entry name" value="ParA"/>
    <property type="match status" value="1"/>
</dbReference>
<dbReference type="PANTHER" id="PTHR42961:SF2">
    <property type="entry name" value="IRON-SULFUR PROTEIN NUBPL"/>
    <property type="match status" value="1"/>
</dbReference>
<comment type="caution">
    <text evidence="4">The sequence shown here is derived from an EMBL/GenBank/DDBJ whole genome shotgun (WGS) entry which is preliminary data.</text>
</comment>
<protein>
    <submittedName>
        <fullName evidence="4">Uncharacterized protein</fullName>
    </submittedName>
</protein>
<name>A0AAV7G5H1_DENCH</name>
<dbReference type="GO" id="GO:0051539">
    <property type="term" value="F:4 iron, 4 sulfur cluster binding"/>
    <property type="evidence" value="ECO:0007669"/>
    <property type="project" value="TreeGrafter"/>
</dbReference>
<evidence type="ECO:0000256" key="2">
    <source>
        <dbReference type="ARBA" id="ARBA00022840"/>
    </source>
</evidence>
<dbReference type="PANTHER" id="PTHR42961">
    <property type="entry name" value="IRON-SULFUR PROTEIN NUBPL"/>
    <property type="match status" value="1"/>
</dbReference>
<dbReference type="Proteomes" id="UP000775213">
    <property type="component" value="Unassembled WGS sequence"/>
</dbReference>
<dbReference type="SUPFAM" id="SSF52540">
    <property type="entry name" value="P-loop containing nucleoside triphosphate hydrolases"/>
    <property type="match status" value="1"/>
</dbReference>
<feature type="region of interest" description="Disordered" evidence="3">
    <location>
        <begin position="144"/>
        <end position="174"/>
    </location>
</feature>
<proteinExistence type="predicted"/>
<evidence type="ECO:0000313" key="5">
    <source>
        <dbReference type="Proteomes" id="UP000775213"/>
    </source>
</evidence>
<keyword evidence="5" id="KW-1185">Reference proteome</keyword>
<dbReference type="GO" id="GO:0009570">
    <property type="term" value="C:chloroplast stroma"/>
    <property type="evidence" value="ECO:0007669"/>
    <property type="project" value="TreeGrafter"/>
</dbReference>
<dbReference type="GO" id="GO:0016226">
    <property type="term" value="P:iron-sulfur cluster assembly"/>
    <property type="evidence" value="ECO:0007669"/>
    <property type="project" value="InterPro"/>
</dbReference>
<dbReference type="InterPro" id="IPR033756">
    <property type="entry name" value="YlxH/NBP35"/>
</dbReference>
<sequence length="174" mass="18844">MHAHRLAAALARLPHPPLGSEPRTPPKPLASAFFALCLSWEVAPLTAAVIVTTPQKLAFIDVAKGVRMFSKLKVPCVAVVENMCYFDADGKRYYPFGKGSGAQACDLLSSSSEFLISLIFPFGQLCNCNWRVAKDGLVAAAEMEEHPGTAAEAREGLDQQTPNPGGRTKEEWTR</sequence>
<dbReference type="InterPro" id="IPR027417">
    <property type="entry name" value="P-loop_NTPase"/>
</dbReference>
<accession>A0AAV7G5H1</accession>
<organism evidence="4 5">
    <name type="scientific">Dendrobium chrysotoxum</name>
    <name type="common">Orchid</name>
    <dbReference type="NCBI Taxonomy" id="161865"/>
    <lineage>
        <taxon>Eukaryota</taxon>
        <taxon>Viridiplantae</taxon>
        <taxon>Streptophyta</taxon>
        <taxon>Embryophyta</taxon>
        <taxon>Tracheophyta</taxon>
        <taxon>Spermatophyta</taxon>
        <taxon>Magnoliopsida</taxon>
        <taxon>Liliopsida</taxon>
        <taxon>Asparagales</taxon>
        <taxon>Orchidaceae</taxon>
        <taxon>Epidendroideae</taxon>
        <taxon>Malaxideae</taxon>
        <taxon>Dendrobiinae</taxon>
        <taxon>Dendrobium</taxon>
    </lineage>
</organism>
<dbReference type="Gene3D" id="3.40.50.300">
    <property type="entry name" value="P-loop containing nucleotide triphosphate hydrolases"/>
    <property type="match status" value="1"/>
</dbReference>
<evidence type="ECO:0000256" key="1">
    <source>
        <dbReference type="ARBA" id="ARBA00022741"/>
    </source>
</evidence>
<dbReference type="InterPro" id="IPR044304">
    <property type="entry name" value="NUBPL-like"/>
</dbReference>
<dbReference type="AlphaFoldDB" id="A0AAV7G5H1"/>
<keyword evidence="2" id="KW-0067">ATP-binding</keyword>
<feature type="compositionally biased region" description="Basic and acidic residues" evidence="3">
    <location>
        <begin position="144"/>
        <end position="157"/>
    </location>
</feature>